<evidence type="ECO:0000313" key="2">
    <source>
        <dbReference type="Proteomes" id="UP000176787"/>
    </source>
</evidence>
<accession>A0A1G2F2F9</accession>
<comment type="caution">
    <text evidence="1">The sequence shown here is derived from an EMBL/GenBank/DDBJ whole genome shotgun (WGS) entry which is preliminary data.</text>
</comment>
<dbReference type="EMBL" id="MHMS01000011">
    <property type="protein sequence ID" value="OGZ32235.1"/>
    <property type="molecule type" value="Genomic_DNA"/>
</dbReference>
<sequence>MYVIWLKNDVEKRLAALKEQGLLGDVEVKTHSNSGKKYLNIYEDVFDPTMDALNIPEELIEKVTLRDRIYRGFRMEGIYRNEGATLMVKTEGRTRSDMMGNYIEHEEWQDISVAAPNLEKLRIIYTLVRQNKLSPEENWDDVQKFPLSAGAPTETETKTIA</sequence>
<dbReference type="AlphaFoldDB" id="A0A1G2F2F9"/>
<proteinExistence type="predicted"/>
<organism evidence="1 2">
    <name type="scientific">Candidatus Niyogibacteria bacterium RIFCSPLOWO2_12_FULL_41_13</name>
    <dbReference type="NCBI Taxonomy" id="1801726"/>
    <lineage>
        <taxon>Bacteria</taxon>
        <taxon>Candidatus Niyogiibacteriota</taxon>
    </lineage>
</organism>
<dbReference type="Proteomes" id="UP000176787">
    <property type="component" value="Unassembled WGS sequence"/>
</dbReference>
<gene>
    <name evidence="1" type="ORF">A3H02_00840</name>
</gene>
<evidence type="ECO:0000313" key="1">
    <source>
        <dbReference type="EMBL" id="OGZ32235.1"/>
    </source>
</evidence>
<name>A0A1G2F2F9_9BACT</name>
<reference evidence="1 2" key="1">
    <citation type="journal article" date="2016" name="Nat. Commun.">
        <title>Thousands of microbial genomes shed light on interconnected biogeochemical processes in an aquifer system.</title>
        <authorList>
            <person name="Anantharaman K."/>
            <person name="Brown C.T."/>
            <person name="Hug L.A."/>
            <person name="Sharon I."/>
            <person name="Castelle C.J."/>
            <person name="Probst A.J."/>
            <person name="Thomas B.C."/>
            <person name="Singh A."/>
            <person name="Wilkins M.J."/>
            <person name="Karaoz U."/>
            <person name="Brodie E.L."/>
            <person name="Williams K.H."/>
            <person name="Hubbard S.S."/>
            <person name="Banfield J.F."/>
        </authorList>
    </citation>
    <scope>NUCLEOTIDE SEQUENCE [LARGE SCALE GENOMIC DNA]</scope>
</reference>
<protein>
    <submittedName>
        <fullName evidence="1">Uncharacterized protein</fullName>
    </submittedName>
</protein>